<dbReference type="PANTHER" id="PTHR33755:SF8">
    <property type="entry name" value="TOXIN PARE2"/>
    <property type="match status" value="1"/>
</dbReference>
<dbReference type="RefSeq" id="WP_130969361.1">
    <property type="nucleotide sequence ID" value="NZ_SIXI01000019.1"/>
</dbReference>
<dbReference type="AlphaFoldDB" id="A0A4V2JF99"/>
<evidence type="ECO:0000313" key="3">
    <source>
        <dbReference type="EMBL" id="TBO27460.1"/>
    </source>
</evidence>
<organism evidence="3 4">
    <name type="scientific">Aquabacterium lacunae</name>
    <dbReference type="NCBI Taxonomy" id="2528630"/>
    <lineage>
        <taxon>Bacteria</taxon>
        <taxon>Pseudomonadati</taxon>
        <taxon>Pseudomonadota</taxon>
        <taxon>Betaproteobacteria</taxon>
        <taxon>Burkholderiales</taxon>
        <taxon>Aquabacterium</taxon>
    </lineage>
</organism>
<dbReference type="EMBL" id="SIXI01000019">
    <property type="protein sequence ID" value="TBO27460.1"/>
    <property type="molecule type" value="Genomic_DNA"/>
</dbReference>
<dbReference type="Gene3D" id="3.30.2310.20">
    <property type="entry name" value="RelE-like"/>
    <property type="match status" value="1"/>
</dbReference>
<name>A0A4V2JF99_9BURK</name>
<dbReference type="InterPro" id="IPR035093">
    <property type="entry name" value="RelE/ParE_toxin_dom_sf"/>
</dbReference>
<dbReference type="InterPro" id="IPR007712">
    <property type="entry name" value="RelE/ParE_toxin"/>
</dbReference>
<dbReference type="InterPro" id="IPR051803">
    <property type="entry name" value="TA_system_RelE-like_toxin"/>
</dbReference>
<evidence type="ECO:0000256" key="1">
    <source>
        <dbReference type="ARBA" id="ARBA00006226"/>
    </source>
</evidence>
<proteinExistence type="inferred from homology"/>
<dbReference type="OrthoDB" id="278204at2"/>
<comment type="caution">
    <text evidence="3">The sequence shown here is derived from an EMBL/GenBank/DDBJ whole genome shotgun (WGS) entry which is preliminary data.</text>
</comment>
<comment type="similarity">
    <text evidence="1">Belongs to the RelE toxin family.</text>
</comment>
<dbReference type="Proteomes" id="UP000292120">
    <property type="component" value="Unassembled WGS sequence"/>
</dbReference>
<protein>
    <submittedName>
        <fullName evidence="3">Type II toxin-antitoxin system RelE/ParE family toxin</fullName>
    </submittedName>
</protein>
<evidence type="ECO:0000256" key="2">
    <source>
        <dbReference type="ARBA" id="ARBA00022649"/>
    </source>
</evidence>
<accession>A0A4V2JF99</accession>
<keyword evidence="4" id="KW-1185">Reference proteome</keyword>
<keyword evidence="2" id="KW-1277">Toxin-antitoxin system</keyword>
<dbReference type="Pfam" id="PF05016">
    <property type="entry name" value="ParE_toxin"/>
    <property type="match status" value="1"/>
</dbReference>
<sequence>MMFRLNISPAVKQEMAEAFTWYAERNAEVADNFREEVLATFQLIAQHPERFPLWGDVVRRFVMKHYPYSVYYSVGDQVVNILAVGHNRRRAGYWQTR</sequence>
<reference evidence="3 4" key="1">
    <citation type="submission" date="2019-02" db="EMBL/GenBank/DDBJ databases">
        <title>Aquabacterium sp. strain KMB7.</title>
        <authorList>
            <person name="Chen W.-M."/>
        </authorList>
    </citation>
    <scope>NUCLEOTIDE SEQUENCE [LARGE SCALE GENOMIC DNA]</scope>
    <source>
        <strain evidence="3 4">KMB7</strain>
    </source>
</reference>
<dbReference type="PANTHER" id="PTHR33755">
    <property type="entry name" value="TOXIN PARE1-RELATED"/>
    <property type="match status" value="1"/>
</dbReference>
<gene>
    <name evidence="3" type="ORF">EYS42_16800</name>
</gene>
<evidence type="ECO:0000313" key="4">
    <source>
        <dbReference type="Proteomes" id="UP000292120"/>
    </source>
</evidence>